<dbReference type="Pfam" id="PF08398">
    <property type="entry name" value="Phospholip_A2_4"/>
    <property type="match status" value="1"/>
</dbReference>
<name>A0AAW1JCB0_POPJA</name>
<dbReference type="GO" id="GO:0050482">
    <property type="term" value="P:arachidonate secretion"/>
    <property type="evidence" value="ECO:0007669"/>
    <property type="project" value="InterPro"/>
</dbReference>
<sequence>MLTFTQGGGLLNSLINNLPVELHLPGYPYCGPGTKLQKHLARGDPGINLLDAACKEHDIAYSQNKDLSSRHRADLILENKAWSRVKSKDACVGEKAAAWSVTNAMKIKRKLGMGLKKRQAFKKCFKKILNDVENNPVLTLTDEEFYTIGDCIEVIKESYKEIKSTTISRCWKNLLPDAVINQNVTVDILREEVEEITSLSQQFVEGAVQELNTTDIEELEEITSLSQQFVEGAVQELNTTDIEELRDKEEISEKPNATAINEATNDENPADTPASAIAVEIINRSPQPGTSSGRVDFSKSIPQISPIPANRTDPKQKVHDRKQHSIILTSTPMKHILEDAKEKKELKQKAKTVKRYFTDCKNNKNIGKKSKTLKQNKRTVIFEAKTTKILEKNQKH</sequence>
<dbReference type="AlphaFoldDB" id="A0AAW1JCB0"/>
<comment type="caution">
    <text evidence="3">The sequence shown here is derived from an EMBL/GenBank/DDBJ whole genome shotgun (WGS) entry which is preliminary data.</text>
</comment>
<dbReference type="GO" id="GO:0004623">
    <property type="term" value="F:phospholipase A2 activity"/>
    <property type="evidence" value="ECO:0007669"/>
    <property type="project" value="InterPro"/>
</dbReference>
<evidence type="ECO:0000259" key="2">
    <source>
        <dbReference type="Pfam" id="PF08398"/>
    </source>
</evidence>
<organism evidence="3 4">
    <name type="scientific">Popillia japonica</name>
    <name type="common">Japanese beetle</name>
    <dbReference type="NCBI Taxonomy" id="7064"/>
    <lineage>
        <taxon>Eukaryota</taxon>
        <taxon>Metazoa</taxon>
        <taxon>Ecdysozoa</taxon>
        <taxon>Arthropoda</taxon>
        <taxon>Hexapoda</taxon>
        <taxon>Insecta</taxon>
        <taxon>Pterygota</taxon>
        <taxon>Neoptera</taxon>
        <taxon>Endopterygota</taxon>
        <taxon>Coleoptera</taxon>
        <taxon>Polyphaga</taxon>
        <taxon>Scarabaeiformia</taxon>
        <taxon>Scarabaeidae</taxon>
        <taxon>Rutelinae</taxon>
        <taxon>Popillia</taxon>
    </lineage>
</organism>
<dbReference type="InterPro" id="IPR036444">
    <property type="entry name" value="PLipase_A2_dom_sf"/>
</dbReference>
<dbReference type="InterPro" id="IPR013607">
    <property type="entry name" value="Phospholipase_A2-like"/>
</dbReference>
<dbReference type="EMBL" id="JASPKY010000425">
    <property type="protein sequence ID" value="KAK9700975.1"/>
    <property type="molecule type" value="Genomic_DNA"/>
</dbReference>
<dbReference type="Gene3D" id="1.20.90.10">
    <property type="entry name" value="Phospholipase A2 domain"/>
    <property type="match status" value="1"/>
</dbReference>
<gene>
    <name evidence="3" type="ORF">QE152_g30898</name>
</gene>
<dbReference type="Proteomes" id="UP001458880">
    <property type="component" value="Unassembled WGS sequence"/>
</dbReference>
<keyword evidence="4" id="KW-1185">Reference proteome</keyword>
<evidence type="ECO:0000313" key="4">
    <source>
        <dbReference type="Proteomes" id="UP001458880"/>
    </source>
</evidence>
<protein>
    <submittedName>
        <fullName evidence="3">Phospholipase A2-like domain</fullName>
    </submittedName>
</protein>
<evidence type="ECO:0000256" key="1">
    <source>
        <dbReference type="SAM" id="MobiDB-lite"/>
    </source>
</evidence>
<reference evidence="3 4" key="1">
    <citation type="journal article" date="2024" name="BMC Genomics">
        <title>De novo assembly and annotation of Popillia japonica's genome with initial clues to its potential as an invasive pest.</title>
        <authorList>
            <person name="Cucini C."/>
            <person name="Boschi S."/>
            <person name="Funari R."/>
            <person name="Cardaioli E."/>
            <person name="Iannotti N."/>
            <person name="Marturano G."/>
            <person name="Paoli F."/>
            <person name="Bruttini M."/>
            <person name="Carapelli A."/>
            <person name="Frati F."/>
            <person name="Nardi F."/>
        </authorList>
    </citation>
    <scope>NUCLEOTIDE SEQUENCE [LARGE SCALE GENOMIC DNA]</scope>
    <source>
        <strain evidence="3">DMR45628</strain>
    </source>
</reference>
<dbReference type="GO" id="GO:0006644">
    <property type="term" value="P:phospholipid metabolic process"/>
    <property type="evidence" value="ECO:0007669"/>
    <property type="project" value="InterPro"/>
</dbReference>
<dbReference type="GO" id="GO:0005198">
    <property type="term" value="F:structural molecule activity"/>
    <property type="evidence" value="ECO:0007669"/>
    <property type="project" value="InterPro"/>
</dbReference>
<feature type="domain" description="Phospholipase A2-like" evidence="2">
    <location>
        <begin position="21"/>
        <end position="78"/>
    </location>
</feature>
<feature type="region of interest" description="Disordered" evidence="1">
    <location>
        <begin position="285"/>
        <end position="321"/>
    </location>
</feature>
<evidence type="ECO:0000313" key="3">
    <source>
        <dbReference type="EMBL" id="KAK9700975.1"/>
    </source>
</evidence>
<accession>A0AAW1JCB0</accession>
<proteinExistence type="predicted"/>